<accession>A0A146MCG7</accession>
<proteinExistence type="predicted"/>
<name>A0A146MCG7_LYGHE</name>
<evidence type="ECO:0000313" key="1">
    <source>
        <dbReference type="EMBL" id="JAQ17481.1"/>
    </source>
</evidence>
<organism evidence="1">
    <name type="scientific">Lygus hesperus</name>
    <name type="common">Western plant bug</name>
    <dbReference type="NCBI Taxonomy" id="30085"/>
    <lineage>
        <taxon>Eukaryota</taxon>
        <taxon>Metazoa</taxon>
        <taxon>Ecdysozoa</taxon>
        <taxon>Arthropoda</taxon>
        <taxon>Hexapoda</taxon>
        <taxon>Insecta</taxon>
        <taxon>Pterygota</taxon>
        <taxon>Neoptera</taxon>
        <taxon>Paraneoptera</taxon>
        <taxon>Hemiptera</taxon>
        <taxon>Heteroptera</taxon>
        <taxon>Panheteroptera</taxon>
        <taxon>Cimicomorpha</taxon>
        <taxon>Miridae</taxon>
        <taxon>Mirini</taxon>
        <taxon>Lygus</taxon>
    </lineage>
</organism>
<sequence>MCEIGSNGKLRKVAVIHSCVPSTTTTAVTIINTFDVNGDDKDELLIGYEDGSCCVYTLLSHETLISATSMRTNKAIDDINNNSNKEGSNVASNTSVSAEEGVSGIETNNNSNKRASGALTWLFVLLWQGKIGEMAVRIVAGNVTSSCKTQPNMLVQGSSGKVLNFTVQAQISQQFSIGSTQFYEAL</sequence>
<dbReference type="EMBL" id="GDHC01001148">
    <property type="protein sequence ID" value="JAQ17481.1"/>
    <property type="molecule type" value="Transcribed_RNA"/>
</dbReference>
<gene>
    <name evidence="1" type="ORF">g.12786</name>
</gene>
<reference evidence="1" key="1">
    <citation type="journal article" date="2016" name="Gigascience">
        <title>De novo construction of an expanded transcriptome assembly for the western tarnished plant bug, Lygus hesperus.</title>
        <authorList>
            <person name="Tassone E.E."/>
            <person name="Geib S.M."/>
            <person name="Hall B."/>
            <person name="Fabrick J.A."/>
            <person name="Brent C.S."/>
            <person name="Hull J.J."/>
        </authorList>
    </citation>
    <scope>NUCLEOTIDE SEQUENCE</scope>
</reference>
<dbReference type="AlphaFoldDB" id="A0A146MCG7"/>
<protein>
    <submittedName>
        <fullName evidence="1">Uncharacterized protein</fullName>
    </submittedName>
</protein>